<dbReference type="GO" id="GO:0016491">
    <property type="term" value="F:oxidoreductase activity"/>
    <property type="evidence" value="ECO:0007669"/>
    <property type="project" value="UniProtKB-KW"/>
</dbReference>
<dbReference type="EMBL" id="JADPIE010000003">
    <property type="protein sequence ID" value="MBF8436645.1"/>
    <property type="molecule type" value="Genomic_DNA"/>
</dbReference>
<dbReference type="PANTHER" id="PTHR42949:SF3">
    <property type="entry name" value="ANAEROBIC GLYCEROL-3-PHOSPHATE DEHYDROGENASE SUBUNIT B"/>
    <property type="match status" value="1"/>
</dbReference>
<dbReference type="InterPro" id="IPR023753">
    <property type="entry name" value="FAD/NAD-binding_dom"/>
</dbReference>
<sequence length="423" mass="46462">MKTKRELVVVGGGPAGLAAALEAHKKGVKDILLIERDEYLGGILQQCIHNGFGLDYFNEELTGPEYAERFIDELKDKNIDVQLKTMVIDINEEKLITALSSKDGIEFIEAESIILAMGCRERTREAIRIPGTRPAGVMTAGAAQRYINIEGYLPGREIVILGSGDIGLIMARRLALEGADVKGVFEIMPYSSGLVRNKVQCLDDFGIPLYLQQTVAKIYGQKRVEAVDIVEVDDNLNQITETKKTIQCDTLLLSVGLIPENELSQQANISLDDITGGPIVDQTRETDIPGVFACGNVLQVHDLVDNVSEESEIAGKAAAEYLLNDQEKEIEQALEVSAGENITYVVPHTLNLNSKTDPIIELFFRVKDPAEDCKISIKDNKEELASYTRPIVEPGEIESVKLPVKLINKDSNEIIVELITGGE</sequence>
<evidence type="ECO:0000256" key="1">
    <source>
        <dbReference type="ARBA" id="ARBA00023002"/>
    </source>
</evidence>
<gene>
    <name evidence="3" type="ORF">I0Q91_06135</name>
</gene>
<dbReference type="Gene3D" id="3.50.50.60">
    <property type="entry name" value="FAD/NAD(P)-binding domain"/>
    <property type="match status" value="2"/>
</dbReference>
<proteinExistence type="predicted"/>
<keyword evidence="4" id="KW-1185">Reference proteome</keyword>
<dbReference type="InterPro" id="IPR036188">
    <property type="entry name" value="FAD/NAD-bd_sf"/>
</dbReference>
<dbReference type="AlphaFoldDB" id="A0A931F684"/>
<name>A0A931F684_9FIRM</name>
<dbReference type="PRINTS" id="PR00368">
    <property type="entry name" value="FADPNR"/>
</dbReference>
<keyword evidence="1" id="KW-0560">Oxidoreductase</keyword>
<dbReference type="SUPFAM" id="SSF51905">
    <property type="entry name" value="FAD/NAD(P)-binding domain"/>
    <property type="match status" value="1"/>
</dbReference>
<evidence type="ECO:0000313" key="4">
    <source>
        <dbReference type="Proteomes" id="UP000621436"/>
    </source>
</evidence>
<dbReference type="PANTHER" id="PTHR42949">
    <property type="entry name" value="ANAEROBIC GLYCEROL-3-PHOSPHATE DEHYDROGENASE SUBUNIT B"/>
    <property type="match status" value="1"/>
</dbReference>
<evidence type="ECO:0000259" key="2">
    <source>
        <dbReference type="Pfam" id="PF07992"/>
    </source>
</evidence>
<protein>
    <submittedName>
        <fullName evidence="3">FAD-dependent oxidoreductase</fullName>
    </submittedName>
</protein>
<dbReference type="RefSeq" id="WP_270453553.1">
    <property type="nucleotide sequence ID" value="NZ_JADPIE010000003.1"/>
</dbReference>
<dbReference type="Proteomes" id="UP000621436">
    <property type="component" value="Unassembled WGS sequence"/>
</dbReference>
<dbReference type="Pfam" id="PF07992">
    <property type="entry name" value="Pyr_redox_2"/>
    <property type="match status" value="1"/>
</dbReference>
<evidence type="ECO:0000313" key="3">
    <source>
        <dbReference type="EMBL" id="MBF8436645.1"/>
    </source>
</evidence>
<feature type="domain" description="FAD/NAD(P)-binding" evidence="2">
    <location>
        <begin position="6"/>
        <end position="306"/>
    </location>
</feature>
<accession>A0A931F684</accession>
<organism evidence="3 4">
    <name type="scientific">Halonatronomonas betaini</name>
    <dbReference type="NCBI Taxonomy" id="2778430"/>
    <lineage>
        <taxon>Bacteria</taxon>
        <taxon>Bacillati</taxon>
        <taxon>Bacillota</taxon>
        <taxon>Clostridia</taxon>
        <taxon>Halanaerobiales</taxon>
        <taxon>Halarsenatibacteraceae</taxon>
        <taxon>Halonatronomonas</taxon>
    </lineage>
</organism>
<dbReference type="InterPro" id="IPR051691">
    <property type="entry name" value="Metab_Enz_Cyan_OpOx_G3PDH"/>
</dbReference>
<reference evidence="3" key="1">
    <citation type="submission" date="2020-11" db="EMBL/GenBank/DDBJ databases">
        <title>Halonatronomonas betainensis gen. nov., sp. nov. a novel haloalkaliphilic representative of the family Halanaerobiacae capable of betaine degradation.</title>
        <authorList>
            <person name="Boltyanskaya Y."/>
            <person name="Kevbrin V."/>
            <person name="Detkova E."/>
            <person name="Grouzdev D.S."/>
            <person name="Koziaeva V."/>
            <person name="Zhilina T."/>
        </authorList>
    </citation>
    <scope>NUCLEOTIDE SEQUENCE</scope>
    <source>
        <strain evidence="3">Z-7014</strain>
    </source>
</reference>
<comment type="caution">
    <text evidence="3">The sequence shown here is derived from an EMBL/GenBank/DDBJ whole genome shotgun (WGS) entry which is preliminary data.</text>
</comment>
<dbReference type="PRINTS" id="PR00469">
    <property type="entry name" value="PNDRDTASEII"/>
</dbReference>